<proteinExistence type="predicted"/>
<reference evidence="2" key="1">
    <citation type="submission" date="2016-10" db="EMBL/GenBank/DDBJ databases">
        <title>Sequence of Gallionella enrichment culture.</title>
        <authorList>
            <person name="Poehlein A."/>
            <person name="Muehling M."/>
            <person name="Daniel R."/>
        </authorList>
    </citation>
    <scope>NUCLEOTIDE SEQUENCE</scope>
</reference>
<dbReference type="InterPro" id="IPR050993">
    <property type="entry name" value="Isochorismatase_domain"/>
</dbReference>
<accession>A0A1J5SHK0</accession>
<evidence type="ECO:0000313" key="2">
    <source>
        <dbReference type="EMBL" id="OIR03621.1"/>
    </source>
</evidence>
<evidence type="ECO:0000259" key="1">
    <source>
        <dbReference type="Pfam" id="PF00857"/>
    </source>
</evidence>
<dbReference type="InterPro" id="IPR000868">
    <property type="entry name" value="Isochorismatase-like_dom"/>
</dbReference>
<feature type="domain" description="Isochorismatase-like" evidence="1">
    <location>
        <begin position="10"/>
        <end position="159"/>
    </location>
</feature>
<dbReference type="PANTHER" id="PTHR14119:SF3">
    <property type="entry name" value="ISOCHORISMATASE DOMAIN-CONTAINING PROTEIN 2"/>
    <property type="match status" value="1"/>
</dbReference>
<gene>
    <name evidence="2" type="ORF">GALL_142430</name>
</gene>
<dbReference type="InterPro" id="IPR036380">
    <property type="entry name" value="Isochorismatase-like_sf"/>
</dbReference>
<dbReference type="SUPFAM" id="SSF52499">
    <property type="entry name" value="Isochorismatase-like hydrolases"/>
    <property type="match status" value="1"/>
</dbReference>
<name>A0A1J5SHK0_9ZZZZ</name>
<dbReference type="PANTHER" id="PTHR14119">
    <property type="entry name" value="HYDROLASE"/>
    <property type="match status" value="1"/>
</dbReference>
<dbReference type="EMBL" id="MLJW01000064">
    <property type="protein sequence ID" value="OIR03621.1"/>
    <property type="molecule type" value="Genomic_DNA"/>
</dbReference>
<dbReference type="Pfam" id="PF00857">
    <property type="entry name" value="Isochorismatase"/>
    <property type="match status" value="1"/>
</dbReference>
<dbReference type="Gene3D" id="3.40.50.850">
    <property type="entry name" value="Isochorismatase-like"/>
    <property type="match status" value="1"/>
</dbReference>
<organism evidence="2">
    <name type="scientific">mine drainage metagenome</name>
    <dbReference type="NCBI Taxonomy" id="410659"/>
    <lineage>
        <taxon>unclassified sequences</taxon>
        <taxon>metagenomes</taxon>
        <taxon>ecological metagenomes</taxon>
    </lineage>
</organism>
<dbReference type="AlphaFoldDB" id="A0A1J5SHK0"/>
<sequence length="185" mass="19814">MTDVTTPGPLLLCIDLQPTFLDVMPDRARLVKRCSFAIEAAQALGLPVAFTEQVPQKLGSTEPALLALANRPLQLAKTTFSALADHGIRDALLQGQHADHLLICGLETPVCIYQTAIDALRSDIPVTLLSDCLGARRADDAAVAIDALQRAGVNVLPSETVFYSMMGDAAHPAFRSFTKLVKSYA</sequence>
<comment type="caution">
    <text evidence="2">The sequence shown here is derived from an EMBL/GenBank/DDBJ whole genome shotgun (WGS) entry which is preliminary data.</text>
</comment>
<protein>
    <submittedName>
        <fullName evidence="2">Isochorismatase family protein</fullName>
    </submittedName>
</protein>